<comment type="caution">
    <text evidence="1">The sequence shown here is derived from an EMBL/GenBank/DDBJ whole genome shotgun (WGS) entry which is preliminary data.</text>
</comment>
<evidence type="ECO:0000313" key="1">
    <source>
        <dbReference type="EMBL" id="MBR7631600.1"/>
    </source>
</evidence>
<protein>
    <submittedName>
        <fullName evidence="1">Uncharacterized protein</fullName>
    </submittedName>
</protein>
<accession>A0ABS5GWS6</accession>
<keyword evidence="2" id="KW-1185">Reference proteome</keyword>
<dbReference type="Proteomes" id="UP000675653">
    <property type="component" value="Unassembled WGS sequence"/>
</dbReference>
<gene>
    <name evidence="1" type="ORF">KAT72_22115</name>
</gene>
<proteinExistence type="predicted"/>
<dbReference type="EMBL" id="JAGRZL010000115">
    <property type="protein sequence ID" value="MBR7631600.1"/>
    <property type="molecule type" value="Genomic_DNA"/>
</dbReference>
<name>A0ABS5GWS6_9GAMM</name>
<evidence type="ECO:0000313" key="2">
    <source>
        <dbReference type="Proteomes" id="UP000675653"/>
    </source>
</evidence>
<sequence>MSYLDQEVKHEVQNLDIGKHCFFIERNEDIRDNIRLMESFFSFKNNQINWAETRNHLRFDESVFIETYKSLVLYKTILTSSNIIYINDGSLDIQIAFKGKFFSEILSYILTNITQNHYFFMPQERACLVIRSLGYVDFGYSKTGV</sequence>
<organism evidence="1 2">
    <name type="scientific">Aeromonas popoffii</name>
    <dbReference type="NCBI Taxonomy" id="70856"/>
    <lineage>
        <taxon>Bacteria</taxon>
        <taxon>Pseudomonadati</taxon>
        <taxon>Pseudomonadota</taxon>
        <taxon>Gammaproteobacteria</taxon>
        <taxon>Aeromonadales</taxon>
        <taxon>Aeromonadaceae</taxon>
        <taxon>Aeromonas</taxon>
    </lineage>
</organism>
<reference evidence="1 2" key="1">
    <citation type="submission" date="2021-04" db="EMBL/GenBank/DDBJ databases">
        <title>Draft Genome of Aeromonas popoffii ID682, isolated from a natural water source in Idaho.</title>
        <authorList>
            <person name="Testerman T."/>
            <person name="Graf J."/>
        </authorList>
    </citation>
    <scope>NUCLEOTIDE SEQUENCE [LARGE SCALE GENOMIC DNA]</scope>
    <source>
        <strain evidence="1 2">ID682</strain>
    </source>
</reference>
<dbReference type="RefSeq" id="WP_212514947.1">
    <property type="nucleotide sequence ID" value="NZ_CAWQDX010000019.1"/>
</dbReference>